<dbReference type="EMBL" id="QJKJ01007237">
    <property type="protein sequence ID" value="RDX83830.1"/>
    <property type="molecule type" value="Genomic_DNA"/>
</dbReference>
<sequence>MPKEISKLRKLRHLLADKIFWIQLGGMTSLQKLRLLNIDRGFEKLKELELKYLYNLNSIFIDRGALHSLKKLQLMEIPKLKTTLWHSTLRET</sequence>
<proteinExistence type="predicted"/>
<keyword evidence="2" id="KW-1185">Reference proteome</keyword>
<feature type="non-terminal residue" evidence="1">
    <location>
        <position position="1"/>
    </location>
</feature>
<accession>A0A371FZY4</accession>
<organism evidence="1 2">
    <name type="scientific">Mucuna pruriens</name>
    <name type="common">Velvet bean</name>
    <name type="synonym">Dolichos pruriens</name>
    <dbReference type="NCBI Taxonomy" id="157652"/>
    <lineage>
        <taxon>Eukaryota</taxon>
        <taxon>Viridiplantae</taxon>
        <taxon>Streptophyta</taxon>
        <taxon>Embryophyta</taxon>
        <taxon>Tracheophyta</taxon>
        <taxon>Spermatophyta</taxon>
        <taxon>Magnoliopsida</taxon>
        <taxon>eudicotyledons</taxon>
        <taxon>Gunneridae</taxon>
        <taxon>Pentapetalae</taxon>
        <taxon>rosids</taxon>
        <taxon>fabids</taxon>
        <taxon>Fabales</taxon>
        <taxon>Fabaceae</taxon>
        <taxon>Papilionoideae</taxon>
        <taxon>50 kb inversion clade</taxon>
        <taxon>NPAAA clade</taxon>
        <taxon>indigoferoid/millettioid clade</taxon>
        <taxon>Phaseoleae</taxon>
        <taxon>Mucuna</taxon>
    </lineage>
</organism>
<reference evidence="1" key="1">
    <citation type="submission" date="2018-05" db="EMBL/GenBank/DDBJ databases">
        <title>Draft genome of Mucuna pruriens seed.</title>
        <authorList>
            <person name="Nnadi N.E."/>
            <person name="Vos R."/>
            <person name="Hasami M.H."/>
            <person name="Devisetty U.K."/>
            <person name="Aguiy J.C."/>
        </authorList>
    </citation>
    <scope>NUCLEOTIDE SEQUENCE [LARGE SCALE GENOMIC DNA]</scope>
    <source>
        <strain evidence="1">JCA_2017</strain>
    </source>
</reference>
<protein>
    <submittedName>
        <fullName evidence="1">Uncharacterized protein</fullName>
    </submittedName>
</protein>
<evidence type="ECO:0000313" key="2">
    <source>
        <dbReference type="Proteomes" id="UP000257109"/>
    </source>
</evidence>
<dbReference type="Proteomes" id="UP000257109">
    <property type="component" value="Unassembled WGS sequence"/>
</dbReference>
<comment type="caution">
    <text evidence="1">The sequence shown here is derived from an EMBL/GenBank/DDBJ whole genome shotgun (WGS) entry which is preliminary data.</text>
</comment>
<evidence type="ECO:0000313" key="1">
    <source>
        <dbReference type="EMBL" id="RDX83830.1"/>
    </source>
</evidence>
<dbReference type="Gene3D" id="3.80.10.10">
    <property type="entry name" value="Ribonuclease Inhibitor"/>
    <property type="match status" value="1"/>
</dbReference>
<name>A0A371FZY4_MUCPR</name>
<gene>
    <name evidence="1" type="ORF">CR513_35217</name>
</gene>
<dbReference type="AlphaFoldDB" id="A0A371FZY4"/>
<dbReference type="InterPro" id="IPR032675">
    <property type="entry name" value="LRR_dom_sf"/>
</dbReference>